<evidence type="ECO:0000256" key="2">
    <source>
        <dbReference type="ARBA" id="ARBA00005474"/>
    </source>
</evidence>
<comment type="subcellular location">
    <subcellularLocation>
        <location evidence="1">Nucleus</location>
    </subcellularLocation>
</comment>
<reference evidence="7" key="1">
    <citation type="submission" date="2018-02" db="EMBL/GenBank/DDBJ databases">
        <title>Rhizophora mucronata_Transcriptome.</title>
        <authorList>
            <person name="Meera S.P."/>
            <person name="Sreeshan A."/>
            <person name="Augustine A."/>
        </authorList>
    </citation>
    <scope>NUCLEOTIDE SEQUENCE</scope>
    <source>
        <tissue evidence="7">Leaf</tissue>
    </source>
</reference>
<feature type="compositionally biased region" description="Basic and acidic residues" evidence="5">
    <location>
        <begin position="133"/>
        <end position="147"/>
    </location>
</feature>
<proteinExistence type="inferred from homology"/>
<evidence type="ECO:0000256" key="5">
    <source>
        <dbReference type="SAM" id="MobiDB-lite"/>
    </source>
</evidence>
<keyword evidence="4" id="KW-0539">Nucleus</keyword>
<comment type="similarity">
    <text evidence="2">Belongs to the LOB domain-containing protein family.</text>
</comment>
<dbReference type="InterPro" id="IPR004883">
    <property type="entry name" value="LOB"/>
</dbReference>
<feature type="region of interest" description="Disordered" evidence="5">
    <location>
        <begin position="123"/>
        <end position="217"/>
    </location>
</feature>
<dbReference type="PANTHER" id="PTHR31301:SF83">
    <property type="entry name" value="PROTEIN ASYMMETRIC LEAVES 2"/>
    <property type="match status" value="1"/>
</dbReference>
<feature type="domain" description="LOB" evidence="6">
    <location>
        <begin position="8"/>
        <end position="109"/>
    </location>
</feature>
<sequence>MSNRGRKTVCAKHKKNKKKCVKKCILKPYFPAENIRDFVSITTVYSVENMERILQASDPDGRQEIVDSMLRIGPRGRYNLSEEEKQKILEENKELRKEREKMHGVMEELRSRVDSLEGILKQKGIENESYNEGSKRPRPSDEIETQERPNQQNPSSEIETLERNFGREQATPQNEIPVHPAAGAATDGPDVGIIERQQDPFYAREFPDSSWIGEYYR</sequence>
<organism evidence="7">
    <name type="scientific">Rhizophora mucronata</name>
    <name type="common">Asiatic mangrove</name>
    <dbReference type="NCBI Taxonomy" id="61149"/>
    <lineage>
        <taxon>Eukaryota</taxon>
        <taxon>Viridiplantae</taxon>
        <taxon>Streptophyta</taxon>
        <taxon>Embryophyta</taxon>
        <taxon>Tracheophyta</taxon>
        <taxon>Spermatophyta</taxon>
        <taxon>Magnoliopsida</taxon>
        <taxon>eudicotyledons</taxon>
        <taxon>Gunneridae</taxon>
        <taxon>Pentapetalae</taxon>
        <taxon>rosids</taxon>
        <taxon>fabids</taxon>
        <taxon>Malpighiales</taxon>
        <taxon>Rhizophoraceae</taxon>
        <taxon>Rhizophora</taxon>
    </lineage>
</organism>
<evidence type="ECO:0000256" key="4">
    <source>
        <dbReference type="ARBA" id="ARBA00023242"/>
    </source>
</evidence>
<evidence type="ECO:0000313" key="7">
    <source>
        <dbReference type="EMBL" id="MBX21500.1"/>
    </source>
</evidence>
<dbReference type="EMBL" id="GGEC01041016">
    <property type="protein sequence ID" value="MBX21500.1"/>
    <property type="molecule type" value="Transcribed_RNA"/>
</dbReference>
<protein>
    <recommendedName>
        <fullName evidence="6">LOB domain-containing protein</fullName>
    </recommendedName>
</protein>
<accession>A0A2P2LU59</accession>
<dbReference type="PANTHER" id="PTHR31301">
    <property type="entry name" value="LOB DOMAIN-CONTAINING PROTEIN 4-RELATED"/>
    <property type="match status" value="1"/>
</dbReference>
<evidence type="ECO:0000256" key="1">
    <source>
        <dbReference type="ARBA" id="ARBA00004123"/>
    </source>
</evidence>
<feature type="compositionally biased region" description="Polar residues" evidence="5">
    <location>
        <begin position="148"/>
        <end position="158"/>
    </location>
</feature>
<dbReference type="AlphaFoldDB" id="A0A2P2LU59"/>
<evidence type="ECO:0000259" key="6">
    <source>
        <dbReference type="PROSITE" id="PS50891"/>
    </source>
</evidence>
<name>A0A2P2LU59_RHIMU</name>
<keyword evidence="3" id="KW-0217">Developmental protein</keyword>
<dbReference type="Pfam" id="PF03195">
    <property type="entry name" value="LOB"/>
    <property type="match status" value="1"/>
</dbReference>
<evidence type="ECO:0000256" key="3">
    <source>
        <dbReference type="ARBA" id="ARBA00022473"/>
    </source>
</evidence>
<dbReference type="PROSITE" id="PS50891">
    <property type="entry name" value="LOB"/>
    <property type="match status" value="1"/>
</dbReference>
<dbReference type="GO" id="GO:0005634">
    <property type="term" value="C:nucleus"/>
    <property type="evidence" value="ECO:0007669"/>
    <property type="project" value="UniProtKB-SubCell"/>
</dbReference>